<gene>
    <name evidence="6" type="ORF">C8D82_11480</name>
    <name evidence="5" type="ORF">HF882_17100</name>
</gene>
<dbReference type="PANTHER" id="PTHR43280">
    <property type="entry name" value="ARAC-FAMILY TRANSCRIPTIONAL REGULATOR"/>
    <property type="match status" value="1"/>
</dbReference>
<accession>A0A2U1AYF3</accession>
<dbReference type="SUPFAM" id="SSF46689">
    <property type="entry name" value="Homeodomain-like"/>
    <property type="match status" value="1"/>
</dbReference>
<proteinExistence type="predicted"/>
<dbReference type="PROSITE" id="PS01124">
    <property type="entry name" value="HTH_ARAC_FAMILY_2"/>
    <property type="match status" value="1"/>
</dbReference>
<keyword evidence="1" id="KW-0805">Transcription regulation</keyword>
<dbReference type="SMART" id="SM00342">
    <property type="entry name" value="HTH_ARAC"/>
    <property type="match status" value="1"/>
</dbReference>
<reference evidence="6 7" key="1">
    <citation type="submission" date="2018-04" db="EMBL/GenBank/DDBJ databases">
        <title>Genomic Encyclopedia of Type Strains, Phase IV (KMG-IV): sequencing the most valuable type-strain genomes for metagenomic binning, comparative biology and taxonomic classification.</title>
        <authorList>
            <person name="Goeker M."/>
        </authorList>
    </citation>
    <scope>NUCLEOTIDE SEQUENCE [LARGE SCALE GENOMIC DNA]</scope>
    <source>
        <strain evidence="6 7">DSM 14823</strain>
    </source>
</reference>
<name>A0A2U1AYF3_9BACT</name>
<dbReference type="Proteomes" id="UP000576225">
    <property type="component" value="Unassembled WGS sequence"/>
</dbReference>
<comment type="caution">
    <text evidence="6">The sequence shown here is derived from an EMBL/GenBank/DDBJ whole genome shotgun (WGS) entry which is preliminary data.</text>
</comment>
<reference evidence="5 8" key="2">
    <citation type="submission" date="2020-04" db="EMBL/GenBank/DDBJ databases">
        <authorList>
            <person name="Hitch T.C.A."/>
            <person name="Wylensek D."/>
            <person name="Clavel T."/>
        </authorList>
    </citation>
    <scope>NUCLEOTIDE SEQUENCE [LARGE SCALE GENOMIC DNA]</scope>
    <source>
        <strain evidence="5 8">COR2-253-APC-1A</strain>
    </source>
</reference>
<feature type="domain" description="HTH araC/xylS-type" evidence="4">
    <location>
        <begin position="169"/>
        <end position="270"/>
    </location>
</feature>
<dbReference type="InterPro" id="IPR018060">
    <property type="entry name" value="HTH_AraC"/>
</dbReference>
<dbReference type="InterPro" id="IPR018771">
    <property type="entry name" value="PocR_dom"/>
</dbReference>
<evidence type="ECO:0000256" key="2">
    <source>
        <dbReference type="ARBA" id="ARBA00023125"/>
    </source>
</evidence>
<evidence type="ECO:0000313" key="7">
    <source>
        <dbReference type="Proteomes" id="UP000245959"/>
    </source>
</evidence>
<dbReference type="Proteomes" id="UP000245959">
    <property type="component" value="Unassembled WGS sequence"/>
</dbReference>
<dbReference type="PANTHER" id="PTHR43280:SF2">
    <property type="entry name" value="HTH-TYPE TRANSCRIPTIONAL REGULATOR EXSA"/>
    <property type="match status" value="1"/>
</dbReference>
<dbReference type="EMBL" id="JABAEW010000042">
    <property type="protein sequence ID" value="NMD88306.1"/>
    <property type="molecule type" value="Genomic_DNA"/>
</dbReference>
<dbReference type="GO" id="GO:0043565">
    <property type="term" value="F:sequence-specific DNA binding"/>
    <property type="evidence" value="ECO:0007669"/>
    <property type="project" value="InterPro"/>
</dbReference>
<dbReference type="InterPro" id="IPR020449">
    <property type="entry name" value="Tscrpt_reg_AraC-type_HTH"/>
</dbReference>
<dbReference type="GO" id="GO:0003700">
    <property type="term" value="F:DNA-binding transcription factor activity"/>
    <property type="evidence" value="ECO:0007669"/>
    <property type="project" value="InterPro"/>
</dbReference>
<dbReference type="GeneID" id="78295431"/>
<dbReference type="EMBL" id="QEKH01000014">
    <property type="protein sequence ID" value="PVY41466.1"/>
    <property type="molecule type" value="Genomic_DNA"/>
</dbReference>
<keyword evidence="7" id="KW-1185">Reference proteome</keyword>
<dbReference type="RefSeq" id="WP_165832987.1">
    <property type="nucleotide sequence ID" value="NZ_CALXNT010000004.1"/>
</dbReference>
<sequence>MKLSDAMRRLELELGAVVNLEVLHPGFVEYPELALASDQYYHHGEFCRWAKLRPGGLKVCSENKARSKLLAACGRSFCGCCPNGIWDCAAPVLLDGYLAAIAYIGYFRFGKELPPEFVGRQPAELAEKSVAGIRFHARWLAELVRMELAGCRERRPPGGKKRSDAYYLEQCERFIDRSYHQEPALADLAEILRVNPNHLGSAIRRASNGRSFRELLTERRIREAKLLFSLEPSRHTVAGVGRRCGFSDSNYFSTVFRKHTGCSPREFLRRISGGGVT</sequence>
<dbReference type="AlphaFoldDB" id="A0A2U1AYF3"/>
<protein>
    <submittedName>
        <fullName evidence="5">Helix-turn-helix domain-containing protein</fullName>
    </submittedName>
    <submittedName>
        <fullName evidence="6">PocR sensory domain-containing protein</fullName>
    </submittedName>
</protein>
<dbReference type="Pfam" id="PF10114">
    <property type="entry name" value="PocR"/>
    <property type="match status" value="1"/>
</dbReference>
<keyword evidence="2" id="KW-0238">DNA-binding</keyword>
<dbReference type="Pfam" id="PF12833">
    <property type="entry name" value="HTH_18"/>
    <property type="match status" value="1"/>
</dbReference>
<keyword evidence="3" id="KW-0804">Transcription</keyword>
<dbReference type="Gene3D" id="1.10.10.60">
    <property type="entry name" value="Homeodomain-like"/>
    <property type="match status" value="1"/>
</dbReference>
<evidence type="ECO:0000313" key="6">
    <source>
        <dbReference type="EMBL" id="PVY41466.1"/>
    </source>
</evidence>
<evidence type="ECO:0000313" key="5">
    <source>
        <dbReference type="EMBL" id="NMD88306.1"/>
    </source>
</evidence>
<organism evidence="6 7">
    <name type="scientific">Victivallis vadensis</name>
    <dbReference type="NCBI Taxonomy" id="172901"/>
    <lineage>
        <taxon>Bacteria</taxon>
        <taxon>Pseudomonadati</taxon>
        <taxon>Lentisphaerota</taxon>
        <taxon>Lentisphaeria</taxon>
        <taxon>Victivallales</taxon>
        <taxon>Victivallaceae</taxon>
        <taxon>Victivallis</taxon>
    </lineage>
</organism>
<evidence type="ECO:0000313" key="8">
    <source>
        <dbReference type="Proteomes" id="UP000576225"/>
    </source>
</evidence>
<evidence type="ECO:0000256" key="3">
    <source>
        <dbReference type="ARBA" id="ARBA00023163"/>
    </source>
</evidence>
<dbReference type="PRINTS" id="PR00032">
    <property type="entry name" value="HTHARAC"/>
</dbReference>
<dbReference type="InterPro" id="IPR009057">
    <property type="entry name" value="Homeodomain-like_sf"/>
</dbReference>
<evidence type="ECO:0000256" key="1">
    <source>
        <dbReference type="ARBA" id="ARBA00023015"/>
    </source>
</evidence>
<evidence type="ECO:0000259" key="4">
    <source>
        <dbReference type="PROSITE" id="PS01124"/>
    </source>
</evidence>